<evidence type="ECO:0000313" key="2">
    <source>
        <dbReference type="Proteomes" id="UP000049685"/>
    </source>
</evidence>
<sequence length="119" mass="14006">MKKFNITFDIGNIDINDLDLHWDIRNIEINKSEFENLEANSNLGNINSKNINVKNLLNAKNNLANIELNWVKNKKSNYALFIFYPIYSIRKVANINLIKFVNNKNYNKFKNKRSKLNVT</sequence>
<dbReference type="RefSeq" id="WP_057537167.1">
    <property type="nucleotide sequence ID" value="NZ_BDJI01000002.1"/>
</dbReference>
<protein>
    <submittedName>
        <fullName evidence="1">Uncharacterized protein</fullName>
    </submittedName>
</protein>
<dbReference type="Proteomes" id="UP000049685">
    <property type="component" value="Unassembled WGS sequence"/>
</dbReference>
<reference evidence="2" key="1">
    <citation type="submission" date="2015-01" db="EMBL/GenBank/DDBJ databases">
        <authorList>
            <person name="Aslett A.Martin."/>
            <person name="De Silva Nishadi"/>
        </authorList>
    </citation>
    <scope>NUCLEOTIDE SEQUENCE [LARGE SCALE GENOMIC DNA]</scope>
    <source>
        <strain evidence="2">UMC4404</strain>
    </source>
</reference>
<evidence type="ECO:0000313" key="1">
    <source>
        <dbReference type="EMBL" id="CEO33609.1"/>
    </source>
</evidence>
<proteinExistence type="predicted"/>
<dbReference type="EMBL" id="CDNY01000003">
    <property type="protein sequence ID" value="CEO33609.1"/>
    <property type="molecule type" value="Genomic_DNA"/>
</dbReference>
<gene>
    <name evidence="1" type="ORF">UMC4404_15891</name>
</gene>
<organism evidence="1 2">
    <name type="scientific">Paraclostridium sordellii</name>
    <name type="common">Clostridium sordellii</name>
    <dbReference type="NCBI Taxonomy" id="1505"/>
    <lineage>
        <taxon>Bacteria</taxon>
        <taxon>Bacillati</taxon>
        <taxon>Bacillota</taxon>
        <taxon>Clostridia</taxon>
        <taxon>Peptostreptococcales</taxon>
        <taxon>Peptostreptococcaceae</taxon>
        <taxon>Paraclostridium</taxon>
    </lineage>
</organism>
<accession>A0A9P1L2U1</accession>
<comment type="caution">
    <text evidence="1">The sequence shown here is derived from an EMBL/GenBank/DDBJ whole genome shotgun (WGS) entry which is preliminary data.</text>
</comment>
<dbReference type="AlphaFoldDB" id="A0A9P1L2U1"/>
<name>A0A9P1L2U1_PARSO</name>